<proteinExistence type="predicted"/>
<organism evidence="2 3">
    <name type="scientific">Chlorobium luteolum (strain DSM 273 / BCRC 81028 / 2530)</name>
    <name type="common">Pelodictyon luteolum</name>
    <dbReference type="NCBI Taxonomy" id="319225"/>
    <lineage>
        <taxon>Bacteria</taxon>
        <taxon>Pseudomonadati</taxon>
        <taxon>Chlorobiota</taxon>
        <taxon>Chlorobiia</taxon>
        <taxon>Chlorobiales</taxon>
        <taxon>Chlorobiaceae</taxon>
        <taxon>Chlorobium/Pelodictyon group</taxon>
        <taxon>Pelodictyon</taxon>
    </lineage>
</organism>
<keyword evidence="3" id="KW-1185">Reference proteome</keyword>
<dbReference type="KEGG" id="plt:Plut_0797"/>
<dbReference type="HOGENOM" id="CLU_787100_0_0_10"/>
<dbReference type="STRING" id="319225.Plut_0797"/>
<dbReference type="eggNOG" id="COG4961">
    <property type="taxonomic scope" value="Bacteria"/>
</dbReference>
<reference evidence="3" key="1">
    <citation type="submission" date="2005-08" db="EMBL/GenBank/DDBJ databases">
        <title>Complete sequence of Pelodictyon luteolum DSM 273.</title>
        <authorList>
            <consortium name="US DOE Joint Genome Institute"/>
            <person name="Copeland A."/>
            <person name="Lucas S."/>
            <person name="Lapidus A."/>
            <person name="Barry K."/>
            <person name="Detter J.C."/>
            <person name="Glavina T."/>
            <person name="Hammon N."/>
            <person name="Israni S."/>
            <person name="Pitluck S."/>
            <person name="Bryant D."/>
            <person name="Schmutz J."/>
            <person name="Larimer F."/>
            <person name="Land M."/>
            <person name="Kyrpides N."/>
            <person name="Ivanova N."/>
            <person name="Richardson P."/>
        </authorList>
    </citation>
    <scope>NUCLEOTIDE SEQUENCE [LARGE SCALE GENOMIC DNA]</scope>
    <source>
        <strain evidence="3">DSM 273 / BCRC 81028 / 2530</strain>
    </source>
</reference>
<sequence length="349" mass="36212">MTMAHSPQRQKRLQSERGGAAILFALTLPVLLGFAALAVDLARIHLTRVELQNAADAAALGGARSLSDSGGNPYNWSAAGSAALDIARRNVANGAGIQDALIETGYWNIQDPSEGLRAPGTPGVPAAGDVAAVQVTITISRTLNNGPLRLFFAPVLGIAEQDVQGSSVAVIAPPAGGTGLFPFVIGLAMLEHYWDFNTNTPVLQNGVAPTIDLGSVYTFNGVDVLSGQWTTFQSSIANPDVPFMRDLIDNGNTTELSIGDDTYIQPGAKATLYAEVPVGTDVGIFVVNEVATNAFVPVVAIAAFHIDGYNQGGKYITGHFIPAATIPGTNPGTGNGVSYGAYTPPILVK</sequence>
<evidence type="ECO:0000259" key="1">
    <source>
        <dbReference type="Pfam" id="PF13400"/>
    </source>
</evidence>
<dbReference type="AlphaFoldDB" id="Q3B4R2"/>
<dbReference type="EMBL" id="CP000096">
    <property type="protein sequence ID" value="ABB23669.1"/>
    <property type="molecule type" value="Genomic_DNA"/>
</dbReference>
<dbReference type="Proteomes" id="UP000002709">
    <property type="component" value="Chromosome"/>
</dbReference>
<feature type="domain" description="Putative Flp pilus-assembly TadG-like N-terminal" evidence="1">
    <location>
        <begin position="18"/>
        <end position="64"/>
    </location>
</feature>
<dbReference type="Pfam" id="PF13400">
    <property type="entry name" value="Tad"/>
    <property type="match status" value="1"/>
</dbReference>
<evidence type="ECO:0000313" key="2">
    <source>
        <dbReference type="EMBL" id="ABB23669.1"/>
    </source>
</evidence>
<gene>
    <name evidence="2" type="ordered locus">Plut_0797</name>
</gene>
<accession>Q3B4R2</accession>
<protein>
    <submittedName>
        <fullName evidence="2">Putative membrane protein</fullName>
    </submittedName>
</protein>
<dbReference type="InterPro" id="IPR028087">
    <property type="entry name" value="Tad_N"/>
</dbReference>
<evidence type="ECO:0000313" key="3">
    <source>
        <dbReference type="Proteomes" id="UP000002709"/>
    </source>
</evidence>
<name>Q3B4R2_CHLL3</name>